<dbReference type="EMBL" id="QEWQ01000001">
    <property type="protein sequence ID" value="PWD81689.1"/>
    <property type="molecule type" value="Genomic_DNA"/>
</dbReference>
<dbReference type="Gene3D" id="3.40.50.300">
    <property type="entry name" value="P-loop containing nucleotide triphosphate hydrolases"/>
    <property type="match status" value="1"/>
</dbReference>
<dbReference type="CDD" id="cd01672">
    <property type="entry name" value="TMPK"/>
    <property type="match status" value="1"/>
</dbReference>
<evidence type="ECO:0000256" key="10">
    <source>
        <dbReference type="ARBA" id="ARBA00048743"/>
    </source>
</evidence>
<evidence type="ECO:0000256" key="6">
    <source>
        <dbReference type="ARBA" id="ARBA00022741"/>
    </source>
</evidence>
<evidence type="ECO:0000256" key="11">
    <source>
        <dbReference type="ARBA" id="ARBA00057735"/>
    </source>
</evidence>
<dbReference type="RefSeq" id="WP_109188322.1">
    <property type="nucleotide sequence ID" value="NZ_BMYA01000001.1"/>
</dbReference>
<evidence type="ECO:0000256" key="7">
    <source>
        <dbReference type="ARBA" id="ARBA00022777"/>
    </source>
</evidence>
<dbReference type="EC" id="2.7.4.9" evidence="2 12"/>
<evidence type="ECO:0000313" key="15">
    <source>
        <dbReference type="Proteomes" id="UP000245020"/>
    </source>
</evidence>
<feature type="domain" description="Thymidylate kinase-like" evidence="13">
    <location>
        <begin position="8"/>
        <end position="196"/>
    </location>
</feature>
<feature type="binding site" evidence="12">
    <location>
        <begin position="10"/>
        <end position="17"/>
    </location>
    <ligand>
        <name>ATP</name>
        <dbReference type="ChEBI" id="CHEBI:30616"/>
    </ligand>
</feature>
<keyword evidence="5 12" id="KW-0545">Nucleotide biosynthesis</keyword>
<dbReference type="GO" id="GO:0006233">
    <property type="term" value="P:dTDP biosynthetic process"/>
    <property type="evidence" value="ECO:0007669"/>
    <property type="project" value="InterPro"/>
</dbReference>
<dbReference type="InterPro" id="IPR039430">
    <property type="entry name" value="Thymidylate_kin-like_dom"/>
</dbReference>
<proteinExistence type="inferred from homology"/>
<dbReference type="PANTHER" id="PTHR10344">
    <property type="entry name" value="THYMIDYLATE KINASE"/>
    <property type="match status" value="1"/>
</dbReference>
<organism evidence="14 15">
    <name type="scientific">Ignatzschineria ureiclastica</name>
    <dbReference type="NCBI Taxonomy" id="472582"/>
    <lineage>
        <taxon>Bacteria</taxon>
        <taxon>Pseudomonadati</taxon>
        <taxon>Pseudomonadota</taxon>
        <taxon>Gammaproteobacteria</taxon>
        <taxon>Cardiobacteriales</taxon>
        <taxon>Ignatzschineriaceae</taxon>
        <taxon>Ignatzschineria</taxon>
    </lineage>
</organism>
<comment type="function">
    <text evidence="11 12">Phosphorylation of dTMP to form dTDP in both de novo and salvage pathways of dTTP synthesis.</text>
</comment>
<dbReference type="GO" id="GO:0006235">
    <property type="term" value="P:dTTP biosynthetic process"/>
    <property type="evidence" value="ECO:0007669"/>
    <property type="project" value="UniProtKB-UniRule"/>
</dbReference>
<dbReference type="GO" id="GO:0006227">
    <property type="term" value="P:dUDP biosynthetic process"/>
    <property type="evidence" value="ECO:0007669"/>
    <property type="project" value="TreeGrafter"/>
</dbReference>
<dbReference type="InterPro" id="IPR018095">
    <property type="entry name" value="Thymidylate_kin_CS"/>
</dbReference>
<gene>
    <name evidence="12" type="primary">tmk</name>
    <name evidence="14" type="ORF">DC083_00370</name>
</gene>
<keyword evidence="8 12" id="KW-0067">ATP-binding</keyword>
<dbReference type="GO" id="GO:0005524">
    <property type="term" value="F:ATP binding"/>
    <property type="evidence" value="ECO:0007669"/>
    <property type="project" value="UniProtKB-UniRule"/>
</dbReference>
<dbReference type="NCBIfam" id="TIGR00041">
    <property type="entry name" value="DTMP_kinase"/>
    <property type="match status" value="1"/>
</dbReference>
<comment type="catalytic activity">
    <reaction evidence="10 12">
        <text>dTMP + ATP = dTDP + ADP</text>
        <dbReference type="Rhea" id="RHEA:13517"/>
        <dbReference type="ChEBI" id="CHEBI:30616"/>
        <dbReference type="ChEBI" id="CHEBI:58369"/>
        <dbReference type="ChEBI" id="CHEBI:63528"/>
        <dbReference type="ChEBI" id="CHEBI:456216"/>
        <dbReference type="EC" id="2.7.4.9"/>
    </reaction>
</comment>
<dbReference type="PROSITE" id="PS01331">
    <property type="entry name" value="THYMIDYLATE_KINASE"/>
    <property type="match status" value="1"/>
</dbReference>
<evidence type="ECO:0000256" key="9">
    <source>
        <dbReference type="ARBA" id="ARBA00029962"/>
    </source>
</evidence>
<dbReference type="InterPro" id="IPR018094">
    <property type="entry name" value="Thymidylate_kinase"/>
</dbReference>
<dbReference type="GO" id="GO:0004798">
    <property type="term" value="F:dTMP kinase activity"/>
    <property type="evidence" value="ECO:0007669"/>
    <property type="project" value="UniProtKB-UniRule"/>
</dbReference>
<dbReference type="Proteomes" id="UP000245020">
    <property type="component" value="Unassembled WGS sequence"/>
</dbReference>
<dbReference type="GO" id="GO:0005829">
    <property type="term" value="C:cytosol"/>
    <property type="evidence" value="ECO:0007669"/>
    <property type="project" value="TreeGrafter"/>
</dbReference>
<name>A0A2U2AGH6_9GAMM</name>
<evidence type="ECO:0000256" key="2">
    <source>
        <dbReference type="ARBA" id="ARBA00012980"/>
    </source>
</evidence>
<evidence type="ECO:0000313" key="14">
    <source>
        <dbReference type="EMBL" id="PWD81689.1"/>
    </source>
</evidence>
<evidence type="ECO:0000256" key="12">
    <source>
        <dbReference type="HAMAP-Rule" id="MF_00165"/>
    </source>
</evidence>
<dbReference type="HAMAP" id="MF_00165">
    <property type="entry name" value="Thymidylate_kinase"/>
    <property type="match status" value="1"/>
</dbReference>
<comment type="caution">
    <text evidence="14">The sequence shown here is derived from an EMBL/GenBank/DDBJ whole genome shotgun (WGS) entry which is preliminary data.</text>
</comment>
<comment type="similarity">
    <text evidence="1 12">Belongs to the thymidylate kinase family.</text>
</comment>
<evidence type="ECO:0000256" key="4">
    <source>
        <dbReference type="ARBA" id="ARBA00022679"/>
    </source>
</evidence>
<protein>
    <recommendedName>
        <fullName evidence="3 12">Thymidylate kinase</fullName>
        <ecNumber evidence="2 12">2.7.4.9</ecNumber>
    </recommendedName>
    <alternativeName>
        <fullName evidence="9 12">dTMP kinase</fullName>
    </alternativeName>
</protein>
<evidence type="ECO:0000256" key="8">
    <source>
        <dbReference type="ARBA" id="ARBA00022840"/>
    </source>
</evidence>
<dbReference type="Pfam" id="PF02223">
    <property type="entry name" value="Thymidylate_kin"/>
    <property type="match status" value="1"/>
</dbReference>
<dbReference type="AlphaFoldDB" id="A0A2U2AGH6"/>
<keyword evidence="15" id="KW-1185">Reference proteome</keyword>
<sequence>MKGCFITFEGTEGAGKSTQILAVSKFLQQQGLEVITTREPGGTALSEQIRGLLLDKSQKMSQMTELLLMFAARAEHLSQVILPALQAGKWVLCDRFTESSYAYQGYGRGMPLENIAILEQLVQGDLRPDCTFWFDIPILEGMKRVNRRGEQDRFEVENIAFFESIASGFQALSEQRPSQFYRIDATQSIEKVTAMIEEKLDQLIAMHAVKGIQGL</sequence>
<evidence type="ECO:0000256" key="3">
    <source>
        <dbReference type="ARBA" id="ARBA00017144"/>
    </source>
</evidence>
<reference evidence="15" key="1">
    <citation type="submission" date="2018-05" db="EMBL/GenBank/DDBJ databases">
        <title>Ignatzschineria dubaiensis sp. nov., isolated from necrotic foot tissues of dromedaries (Camelus dromedarius) and associated maggots in Dubai, United Arab Emirates.</title>
        <authorList>
            <person name="Tsang C.C."/>
            <person name="Tang J.Y.M."/>
            <person name="Fong J.Y.H."/>
            <person name="Kinne J."/>
            <person name="Lee H.H."/>
            <person name="Joseph M."/>
            <person name="Jose S."/>
            <person name="Schuster R.K."/>
            <person name="Tang Y."/>
            <person name="Sivakumar S."/>
            <person name="Chen J.H.K."/>
            <person name="Teng J.L.L."/>
            <person name="Lau S.K.P."/>
            <person name="Wernery U."/>
            <person name="Woo P.C.Y."/>
        </authorList>
    </citation>
    <scope>NUCLEOTIDE SEQUENCE [LARGE SCALE GENOMIC DNA]</scope>
    <source>
        <strain evidence="15">KCTC 22644</strain>
    </source>
</reference>
<keyword evidence="7 12" id="KW-0418">Kinase</keyword>
<accession>A0A2U2AGH6</accession>
<dbReference type="OrthoDB" id="9774907at2"/>
<evidence type="ECO:0000256" key="5">
    <source>
        <dbReference type="ARBA" id="ARBA00022727"/>
    </source>
</evidence>
<keyword evidence="6 12" id="KW-0547">Nucleotide-binding</keyword>
<keyword evidence="4 12" id="KW-0808">Transferase</keyword>
<dbReference type="InterPro" id="IPR027417">
    <property type="entry name" value="P-loop_NTPase"/>
</dbReference>
<evidence type="ECO:0000259" key="13">
    <source>
        <dbReference type="Pfam" id="PF02223"/>
    </source>
</evidence>
<dbReference type="PANTHER" id="PTHR10344:SF4">
    <property type="entry name" value="UMP-CMP KINASE 2, MITOCHONDRIAL"/>
    <property type="match status" value="1"/>
</dbReference>
<evidence type="ECO:0000256" key="1">
    <source>
        <dbReference type="ARBA" id="ARBA00009776"/>
    </source>
</evidence>
<dbReference type="FunFam" id="3.40.50.300:FF:000225">
    <property type="entry name" value="Thymidylate kinase"/>
    <property type="match status" value="1"/>
</dbReference>
<dbReference type="SUPFAM" id="SSF52540">
    <property type="entry name" value="P-loop containing nucleoside triphosphate hydrolases"/>
    <property type="match status" value="1"/>
</dbReference>